<gene>
    <name evidence="1" type="ORF">BIFANG_03711</name>
</gene>
<evidence type="ECO:0000313" key="2">
    <source>
        <dbReference type="Proteomes" id="UP000006408"/>
    </source>
</evidence>
<protein>
    <submittedName>
        <fullName evidence="1">Uncharacterized protein</fullName>
    </submittedName>
</protein>
<dbReference type="AlphaFoldDB" id="C4FH77"/>
<dbReference type="PATRIC" id="fig|518635.7.peg.1533"/>
<accession>C4FH77</accession>
<proteinExistence type="predicted"/>
<comment type="caution">
    <text evidence="1">The sequence shown here is derived from an EMBL/GenBank/DDBJ whole genome shotgun (WGS) entry which is preliminary data.</text>
</comment>
<dbReference type="Proteomes" id="UP000006408">
    <property type="component" value="Unassembled WGS sequence"/>
</dbReference>
<dbReference type="EMBL" id="ABYS02000013">
    <property type="protein sequence ID" value="EEP20390.1"/>
    <property type="molecule type" value="Genomic_DNA"/>
</dbReference>
<organism evidence="1 2">
    <name type="scientific">Bifidobacterium angulatum DSM 20098 = JCM 7096</name>
    <dbReference type="NCBI Taxonomy" id="518635"/>
    <lineage>
        <taxon>Bacteria</taxon>
        <taxon>Bacillati</taxon>
        <taxon>Actinomycetota</taxon>
        <taxon>Actinomycetes</taxon>
        <taxon>Bifidobacteriales</taxon>
        <taxon>Bifidobacteriaceae</taxon>
        <taxon>Bifidobacterium</taxon>
    </lineage>
</organism>
<sequence length="42" mass="4729">MNTRSMHMAGVVQATPAIRVFAHLLFESNRYVLIVVIDAVTR</sequence>
<evidence type="ECO:0000313" key="1">
    <source>
        <dbReference type="EMBL" id="EEP20390.1"/>
    </source>
</evidence>
<reference evidence="1" key="1">
    <citation type="submission" date="2009-04" db="EMBL/GenBank/DDBJ databases">
        <authorList>
            <person name="Weinstock G."/>
            <person name="Sodergren E."/>
            <person name="Clifton S."/>
            <person name="Fulton L."/>
            <person name="Fulton B."/>
            <person name="Courtney L."/>
            <person name="Fronick C."/>
            <person name="Harrison M."/>
            <person name="Strong C."/>
            <person name="Farmer C."/>
            <person name="Delahaunty K."/>
            <person name="Markovic C."/>
            <person name="Hall O."/>
            <person name="Minx P."/>
            <person name="Tomlinson C."/>
            <person name="Mitreva M."/>
            <person name="Nelson J."/>
            <person name="Hou S."/>
            <person name="Wollam A."/>
            <person name="Pepin K.H."/>
            <person name="Johnson M."/>
            <person name="Bhonagiri V."/>
            <person name="Nash W.E."/>
            <person name="Warren W."/>
            <person name="Chinwalla A."/>
            <person name="Mardis E.R."/>
            <person name="Wilson R.K."/>
        </authorList>
    </citation>
    <scope>NUCLEOTIDE SEQUENCE [LARGE SCALE GENOMIC DNA]</scope>
    <source>
        <strain evidence="1">DSM 20098</strain>
    </source>
</reference>
<keyword evidence="2" id="KW-1185">Reference proteome</keyword>
<name>C4FH77_9BIFI</name>
<dbReference type="HOGENOM" id="CLU_3247858_0_0_11"/>